<dbReference type="GO" id="GO:0022857">
    <property type="term" value="F:transmembrane transporter activity"/>
    <property type="evidence" value="ECO:0007669"/>
    <property type="project" value="InterPro"/>
</dbReference>
<evidence type="ECO:0000256" key="2">
    <source>
        <dbReference type="ARBA" id="ARBA00022448"/>
    </source>
</evidence>
<dbReference type="PANTHER" id="PTHR23502:SF132">
    <property type="entry name" value="POLYAMINE TRANSPORTER 2-RELATED"/>
    <property type="match status" value="1"/>
</dbReference>
<comment type="subcellular location">
    <subcellularLocation>
        <location evidence="1">Membrane</location>
        <topology evidence="1">Multi-pass membrane protein</topology>
    </subcellularLocation>
</comment>
<gene>
    <name evidence="9" type="ORF">NSCI0253_LOCUS27340</name>
</gene>
<evidence type="ECO:0000256" key="4">
    <source>
        <dbReference type="ARBA" id="ARBA00022989"/>
    </source>
</evidence>
<dbReference type="GO" id="GO:0005886">
    <property type="term" value="C:plasma membrane"/>
    <property type="evidence" value="ECO:0007669"/>
    <property type="project" value="TreeGrafter"/>
</dbReference>
<feature type="transmembrane region" description="Helical" evidence="7">
    <location>
        <begin position="162"/>
        <end position="181"/>
    </location>
</feature>
<keyword evidence="4 7" id="KW-1133">Transmembrane helix</keyword>
<dbReference type="EMBL" id="HBFQ01038555">
    <property type="protein sequence ID" value="CAD8852990.1"/>
    <property type="molecule type" value="Transcribed_RNA"/>
</dbReference>
<evidence type="ECO:0000256" key="6">
    <source>
        <dbReference type="SAM" id="MobiDB-lite"/>
    </source>
</evidence>
<dbReference type="Gene3D" id="1.20.1720.10">
    <property type="entry name" value="Multidrug resistance protein D"/>
    <property type="match status" value="1"/>
</dbReference>
<sequence length="442" mass="47357">MPASSAKDHSTSFVSVEQQPSAVHFEFRWYHWAFLIPLAILGPAAQDCYIPNMPQMAAEFGTTNMIAGLTLQTNWLVKCVTNPSIGFMADRAGRRPVIMGSLIIFVVGSVLCAVSPSINCLLVARLFQAAGESAGSLMPSIICDVIDEPAKRMQVQTMLGQIRPFVIFLSPCVGGIIGEFFGWRVVFWFLALWGFAVLVQVTLLLPETRHDAPALVDSAHLSRKLRRIFCVPTSFVLLIVTTTPVAASLTMLSNFAFVMEGGYGLSPLSTGCLMGSVLLGMVVGSHVVSHSQLSPFKVLRLATLGYCFTIAGCLAVVAVEHLPLWTVMPVFYSMTLCQAGVLGGGMALFMEPFGDMARLAAGVSSSLGTGFGAVIALPATAWTQHLSARGSGISGLFAFVAATLLLQQAAFWFGFHGKAPPDVRQEPPLVQQPQDTTHADRA</sequence>
<dbReference type="PANTHER" id="PTHR23502">
    <property type="entry name" value="MAJOR FACILITATOR SUPERFAMILY"/>
    <property type="match status" value="1"/>
</dbReference>
<evidence type="ECO:0000259" key="8">
    <source>
        <dbReference type="PROSITE" id="PS50850"/>
    </source>
</evidence>
<dbReference type="PROSITE" id="PS00216">
    <property type="entry name" value="SUGAR_TRANSPORT_1"/>
    <property type="match status" value="1"/>
</dbReference>
<feature type="transmembrane region" description="Helical" evidence="7">
    <location>
        <begin position="393"/>
        <end position="415"/>
    </location>
</feature>
<feature type="transmembrane region" description="Helical" evidence="7">
    <location>
        <begin position="359"/>
        <end position="381"/>
    </location>
</feature>
<dbReference type="GO" id="GO:1990961">
    <property type="term" value="P:xenobiotic detoxification by transmembrane export across the plasma membrane"/>
    <property type="evidence" value="ECO:0007669"/>
    <property type="project" value="TreeGrafter"/>
</dbReference>
<organism evidence="9">
    <name type="scientific">Noctiluca scintillans</name>
    <name type="common">Sea sparkle</name>
    <name type="synonym">Red tide dinoflagellate</name>
    <dbReference type="NCBI Taxonomy" id="2966"/>
    <lineage>
        <taxon>Eukaryota</taxon>
        <taxon>Sar</taxon>
        <taxon>Alveolata</taxon>
        <taxon>Dinophyceae</taxon>
        <taxon>Noctilucales</taxon>
        <taxon>Noctilucaceae</taxon>
        <taxon>Noctiluca</taxon>
    </lineage>
</organism>
<keyword evidence="2" id="KW-0813">Transport</keyword>
<feature type="domain" description="Major facilitator superfamily (MFS) profile" evidence="8">
    <location>
        <begin position="1"/>
        <end position="419"/>
    </location>
</feature>
<evidence type="ECO:0000256" key="7">
    <source>
        <dbReference type="SAM" id="Phobius"/>
    </source>
</evidence>
<dbReference type="InterPro" id="IPR011701">
    <property type="entry name" value="MFS"/>
</dbReference>
<feature type="transmembrane region" description="Helical" evidence="7">
    <location>
        <begin position="301"/>
        <end position="319"/>
    </location>
</feature>
<evidence type="ECO:0000313" key="9">
    <source>
        <dbReference type="EMBL" id="CAD8852990.1"/>
    </source>
</evidence>
<dbReference type="PROSITE" id="PS50850">
    <property type="entry name" value="MFS"/>
    <property type="match status" value="1"/>
</dbReference>
<dbReference type="AlphaFoldDB" id="A0A7S1AFX6"/>
<proteinExistence type="predicted"/>
<protein>
    <recommendedName>
        <fullName evidence="8">Major facilitator superfamily (MFS) profile domain-containing protein</fullName>
    </recommendedName>
</protein>
<feature type="transmembrane region" description="Helical" evidence="7">
    <location>
        <begin position="331"/>
        <end position="350"/>
    </location>
</feature>
<feature type="region of interest" description="Disordered" evidence="6">
    <location>
        <begin position="423"/>
        <end position="442"/>
    </location>
</feature>
<evidence type="ECO:0000256" key="5">
    <source>
        <dbReference type="ARBA" id="ARBA00023136"/>
    </source>
</evidence>
<reference evidence="9" key="1">
    <citation type="submission" date="2021-01" db="EMBL/GenBank/DDBJ databases">
        <authorList>
            <person name="Corre E."/>
            <person name="Pelletier E."/>
            <person name="Niang G."/>
            <person name="Scheremetjew M."/>
            <person name="Finn R."/>
            <person name="Kale V."/>
            <person name="Holt S."/>
            <person name="Cochrane G."/>
            <person name="Meng A."/>
            <person name="Brown T."/>
            <person name="Cohen L."/>
        </authorList>
    </citation>
    <scope>NUCLEOTIDE SEQUENCE</scope>
</reference>
<dbReference type="SUPFAM" id="SSF103473">
    <property type="entry name" value="MFS general substrate transporter"/>
    <property type="match status" value="1"/>
</dbReference>
<dbReference type="InterPro" id="IPR036259">
    <property type="entry name" value="MFS_trans_sf"/>
</dbReference>
<name>A0A7S1AFX6_NOCSC</name>
<dbReference type="InterPro" id="IPR020846">
    <property type="entry name" value="MFS_dom"/>
</dbReference>
<evidence type="ECO:0000256" key="3">
    <source>
        <dbReference type="ARBA" id="ARBA00022692"/>
    </source>
</evidence>
<feature type="transmembrane region" description="Helical" evidence="7">
    <location>
        <begin position="187"/>
        <end position="206"/>
    </location>
</feature>
<keyword evidence="5 7" id="KW-0472">Membrane</keyword>
<feature type="transmembrane region" description="Helical" evidence="7">
    <location>
        <begin position="97"/>
        <end position="124"/>
    </location>
</feature>
<feature type="transmembrane region" description="Helical" evidence="7">
    <location>
        <begin position="227"/>
        <end position="247"/>
    </location>
</feature>
<dbReference type="Pfam" id="PF07690">
    <property type="entry name" value="MFS_1"/>
    <property type="match status" value="1"/>
</dbReference>
<feature type="transmembrane region" description="Helical" evidence="7">
    <location>
        <begin position="267"/>
        <end position="289"/>
    </location>
</feature>
<evidence type="ECO:0000256" key="1">
    <source>
        <dbReference type="ARBA" id="ARBA00004141"/>
    </source>
</evidence>
<accession>A0A7S1AFX6</accession>
<dbReference type="InterPro" id="IPR005829">
    <property type="entry name" value="Sugar_transporter_CS"/>
</dbReference>
<keyword evidence="3 7" id="KW-0812">Transmembrane</keyword>